<dbReference type="HAMAP" id="MF_00484">
    <property type="entry name" value="Glycogen_synth"/>
    <property type="match status" value="1"/>
</dbReference>
<dbReference type="GO" id="GO:0005978">
    <property type="term" value="P:glycogen biosynthetic process"/>
    <property type="evidence" value="ECO:0007669"/>
    <property type="project" value="UniProtKB-UniRule"/>
</dbReference>
<comment type="similarity">
    <text evidence="4 8">Belongs to the glycosyltransferase 1 family. Bacterial/plant glycogen synthase subfamily.</text>
</comment>
<comment type="caution">
    <text evidence="11">The sequence shown here is derived from an EMBL/GenBank/DDBJ whole genome shotgun (WGS) entry which is preliminary data.</text>
</comment>
<dbReference type="InterPro" id="IPR011835">
    <property type="entry name" value="GS/SS"/>
</dbReference>
<evidence type="ECO:0000256" key="6">
    <source>
        <dbReference type="ARBA" id="ARBA00022679"/>
    </source>
</evidence>
<dbReference type="GO" id="GO:0004373">
    <property type="term" value="F:alpha-1,4-glucan glucosyltransferase (UDP-glucose donor) activity"/>
    <property type="evidence" value="ECO:0007669"/>
    <property type="project" value="InterPro"/>
</dbReference>
<keyword evidence="6 8" id="KW-0808">Transferase</keyword>
<sequence>MPLAAPESAAAPPEAFPLQARDGRPVGVVHLAGELAPYARTGGLGEAVASLAAHQAASGLSTSIVMPLYRQARARVPELVPVGDPYEVQVGFRRELAQLYTVPAVSTRDGAEERRTRTRPRHYFVANDYYFERAGIYGEGGGDYGDNARRYAFFCAAALAALPRIAIGPLVLHAHDWHASLAPTYLRTWYATHPYYREVSTVLSVHNAGFQGHFDPGTVPDLGLPWEVFNWQQLEWYGKLNLLKGGLAFSDAVITVSPNHATELRTPAGGFGLHDAFRALGDRFTGIVNGIDQNIWDPERDPRIAARYSRDDLSGKHECRLALQRMYRLPERPDVPIFVMSARLVWQKGLDLLLADTGFFDLDAQFIFLGAGEQRYEDALRAREARAPERIRVDTAFSDVKEHQLIAGGDVLLMPCQYEPCGLTQMRAQRYGTLPLVRAVGGLADTVEHGATGFIFRAYDAGAFVAGVIRALRTWQDRAAWQAMMREAMARDFGWARSEERYLAVYRRVMQDAVAGGAPVVAPTA</sequence>
<feature type="binding site" evidence="8">
    <location>
        <position position="40"/>
    </location>
    <ligand>
        <name>ADP-alpha-D-glucose</name>
        <dbReference type="ChEBI" id="CHEBI:57498"/>
    </ligand>
</feature>
<dbReference type="PANTHER" id="PTHR45825:SF11">
    <property type="entry name" value="ALPHA AMYLASE DOMAIN-CONTAINING PROTEIN"/>
    <property type="match status" value="1"/>
</dbReference>
<dbReference type="EC" id="2.4.1.21" evidence="8"/>
<evidence type="ECO:0000256" key="5">
    <source>
        <dbReference type="ARBA" id="ARBA00022676"/>
    </source>
</evidence>
<evidence type="ECO:0000256" key="3">
    <source>
        <dbReference type="ARBA" id="ARBA00004964"/>
    </source>
</evidence>
<evidence type="ECO:0000313" key="11">
    <source>
        <dbReference type="EMBL" id="GLC25554.1"/>
    </source>
</evidence>
<evidence type="ECO:0000256" key="4">
    <source>
        <dbReference type="ARBA" id="ARBA00010281"/>
    </source>
</evidence>
<dbReference type="Proteomes" id="UP001161325">
    <property type="component" value="Unassembled WGS sequence"/>
</dbReference>
<evidence type="ECO:0000259" key="9">
    <source>
        <dbReference type="Pfam" id="PF00534"/>
    </source>
</evidence>
<reference evidence="11" key="1">
    <citation type="submission" date="2022-08" db="EMBL/GenBank/DDBJ databases">
        <title>Draft genome sequencing of Roseisolibacter agri AW1220.</title>
        <authorList>
            <person name="Tobiishi Y."/>
            <person name="Tonouchi A."/>
        </authorList>
    </citation>
    <scope>NUCLEOTIDE SEQUENCE</scope>
    <source>
        <strain evidence="11">AW1220</strain>
    </source>
</reference>
<dbReference type="GO" id="GO:0009011">
    <property type="term" value="F:alpha-1,4-glucan glucosyltransferase (ADP-glucose donor) activity"/>
    <property type="evidence" value="ECO:0007669"/>
    <property type="project" value="UniProtKB-UniRule"/>
</dbReference>
<dbReference type="EMBL" id="BRXS01000003">
    <property type="protein sequence ID" value="GLC25554.1"/>
    <property type="molecule type" value="Genomic_DNA"/>
</dbReference>
<comment type="catalytic activity">
    <reaction evidence="1 8">
        <text>[(1-&gt;4)-alpha-D-glucosyl](n) + ADP-alpha-D-glucose = [(1-&gt;4)-alpha-D-glucosyl](n+1) + ADP + H(+)</text>
        <dbReference type="Rhea" id="RHEA:18189"/>
        <dbReference type="Rhea" id="RHEA-COMP:9584"/>
        <dbReference type="Rhea" id="RHEA-COMP:9587"/>
        <dbReference type="ChEBI" id="CHEBI:15378"/>
        <dbReference type="ChEBI" id="CHEBI:15444"/>
        <dbReference type="ChEBI" id="CHEBI:57498"/>
        <dbReference type="ChEBI" id="CHEBI:456216"/>
        <dbReference type="EC" id="2.4.1.21"/>
    </reaction>
</comment>
<name>A0AA37Q371_9BACT</name>
<comment type="function">
    <text evidence="2 8">Synthesizes alpha-1,4-glucan chains using ADP-glucose.</text>
</comment>
<evidence type="ECO:0000313" key="12">
    <source>
        <dbReference type="Proteomes" id="UP001161325"/>
    </source>
</evidence>
<dbReference type="InterPro" id="IPR001296">
    <property type="entry name" value="Glyco_trans_1"/>
</dbReference>
<dbReference type="CDD" id="cd03791">
    <property type="entry name" value="GT5_Glycogen_synthase_DULL1-like"/>
    <property type="match status" value="1"/>
</dbReference>
<feature type="domain" description="Glycosyl transferase family 1" evidence="9">
    <location>
        <begin position="331"/>
        <end position="482"/>
    </location>
</feature>
<dbReference type="Pfam" id="PF00534">
    <property type="entry name" value="Glycos_transf_1"/>
    <property type="match status" value="1"/>
</dbReference>
<evidence type="ECO:0000256" key="8">
    <source>
        <dbReference type="HAMAP-Rule" id="MF_00484"/>
    </source>
</evidence>
<dbReference type="Pfam" id="PF08323">
    <property type="entry name" value="Glyco_transf_5"/>
    <property type="match status" value="1"/>
</dbReference>
<keyword evidence="5 8" id="KW-0328">Glycosyltransferase</keyword>
<gene>
    <name evidence="11" type="primary">glgA2</name>
    <name evidence="8" type="synonym">glgA</name>
    <name evidence="11" type="ORF">rosag_20670</name>
</gene>
<dbReference type="InterPro" id="IPR013534">
    <property type="entry name" value="Starch_synth_cat_dom"/>
</dbReference>
<evidence type="ECO:0000259" key="10">
    <source>
        <dbReference type="Pfam" id="PF08323"/>
    </source>
</evidence>
<dbReference type="RefSeq" id="WP_284350010.1">
    <property type="nucleotide sequence ID" value="NZ_BRXS01000003.1"/>
</dbReference>
<dbReference type="PANTHER" id="PTHR45825">
    <property type="entry name" value="GRANULE-BOUND STARCH SYNTHASE 1, CHLOROPLASTIC/AMYLOPLASTIC"/>
    <property type="match status" value="1"/>
</dbReference>
<comment type="pathway">
    <text evidence="3 8">Glycan biosynthesis; glycogen biosynthesis.</text>
</comment>
<dbReference type="AlphaFoldDB" id="A0AA37Q371"/>
<keyword evidence="7 8" id="KW-0320">Glycogen biosynthesis</keyword>
<evidence type="ECO:0000256" key="2">
    <source>
        <dbReference type="ARBA" id="ARBA00002764"/>
    </source>
</evidence>
<evidence type="ECO:0000256" key="1">
    <source>
        <dbReference type="ARBA" id="ARBA00001478"/>
    </source>
</evidence>
<dbReference type="GO" id="GO:0005829">
    <property type="term" value="C:cytosol"/>
    <property type="evidence" value="ECO:0007669"/>
    <property type="project" value="TreeGrafter"/>
</dbReference>
<organism evidence="11 12">
    <name type="scientific">Roseisolibacter agri</name>
    <dbReference type="NCBI Taxonomy" id="2014610"/>
    <lineage>
        <taxon>Bacteria</taxon>
        <taxon>Pseudomonadati</taxon>
        <taxon>Gemmatimonadota</taxon>
        <taxon>Gemmatimonadia</taxon>
        <taxon>Gemmatimonadales</taxon>
        <taxon>Gemmatimonadaceae</taxon>
        <taxon>Roseisolibacter</taxon>
    </lineage>
</organism>
<proteinExistence type="inferred from homology"/>
<keyword evidence="12" id="KW-1185">Reference proteome</keyword>
<dbReference type="SUPFAM" id="SSF53756">
    <property type="entry name" value="UDP-Glycosyltransferase/glycogen phosphorylase"/>
    <property type="match status" value="1"/>
</dbReference>
<accession>A0AA37Q371</accession>
<evidence type="ECO:0000256" key="7">
    <source>
        <dbReference type="ARBA" id="ARBA00023056"/>
    </source>
</evidence>
<dbReference type="Gene3D" id="3.40.50.2000">
    <property type="entry name" value="Glycogen Phosphorylase B"/>
    <property type="match status" value="2"/>
</dbReference>
<protein>
    <recommendedName>
        <fullName evidence="8">Glycogen synthase</fullName>
        <ecNumber evidence="8">2.4.1.21</ecNumber>
    </recommendedName>
    <alternativeName>
        <fullName evidence="8">Starch [bacterial glycogen] synthase</fullName>
    </alternativeName>
</protein>
<dbReference type="NCBIfam" id="TIGR02095">
    <property type="entry name" value="glgA"/>
    <property type="match status" value="1"/>
</dbReference>
<feature type="domain" description="Starch synthase catalytic" evidence="10">
    <location>
        <begin position="28"/>
        <end position="278"/>
    </location>
</feature>